<evidence type="ECO:0000256" key="2">
    <source>
        <dbReference type="ARBA" id="ARBA00022801"/>
    </source>
</evidence>
<feature type="domain" description="HIRAN" evidence="3">
    <location>
        <begin position="31"/>
        <end position="129"/>
    </location>
</feature>
<proteinExistence type="predicted"/>
<keyword evidence="2" id="KW-0378">Hydrolase</keyword>
<reference evidence="4 5" key="1">
    <citation type="submission" date="2021-02" db="EMBL/GenBank/DDBJ databases">
        <title>A novel species of genus Amphritea isolated from a fishpond in China.</title>
        <authorList>
            <person name="Lu H."/>
        </authorList>
    </citation>
    <scope>NUCLEOTIDE SEQUENCE [LARGE SCALE GENOMIC DNA]</scope>
    <source>
        <strain evidence="4 5">RP18W</strain>
    </source>
</reference>
<keyword evidence="5" id="KW-1185">Reference proteome</keyword>
<organism evidence="4 5">
    <name type="scientific">Amphritea pacifica</name>
    <dbReference type="NCBI Taxonomy" id="2811233"/>
    <lineage>
        <taxon>Bacteria</taxon>
        <taxon>Pseudomonadati</taxon>
        <taxon>Pseudomonadota</taxon>
        <taxon>Gammaproteobacteria</taxon>
        <taxon>Oceanospirillales</taxon>
        <taxon>Oceanospirillaceae</taxon>
        <taxon>Amphritea</taxon>
    </lineage>
</organism>
<name>A0ABS2WDU6_9GAMM</name>
<protein>
    <submittedName>
        <fullName evidence="4">HIRAN domain-containing protein</fullName>
    </submittedName>
</protein>
<dbReference type="EMBL" id="JAFFZP010000043">
    <property type="protein sequence ID" value="MBN0989527.1"/>
    <property type="molecule type" value="Genomic_DNA"/>
</dbReference>
<accession>A0ABS2WDU6</accession>
<evidence type="ECO:0000313" key="4">
    <source>
        <dbReference type="EMBL" id="MBN0989527.1"/>
    </source>
</evidence>
<sequence>MKRRGFLKTLFLGAAATGSGSGIHAAPKKRLLVQKTIINGMAYYDAEKVVDQISYDDPVHLKREPGNPHDRAAVEVFWEEYKLGYVPRLSNFALAKMLDNGETVTACIAGINARKLPYSGLEIEIVWEG</sequence>
<gene>
    <name evidence="4" type="ORF">JW498_19340</name>
</gene>
<comment type="caution">
    <text evidence="4">The sequence shown here is derived from an EMBL/GenBank/DDBJ whole genome shotgun (WGS) entry which is preliminary data.</text>
</comment>
<dbReference type="Proteomes" id="UP000760472">
    <property type="component" value="Unassembled WGS sequence"/>
</dbReference>
<dbReference type="Gene3D" id="3.30.70.2330">
    <property type="match status" value="1"/>
</dbReference>
<dbReference type="RefSeq" id="WP_205214357.1">
    <property type="nucleotide sequence ID" value="NZ_JAFFZP010000043.1"/>
</dbReference>
<keyword evidence="1" id="KW-0479">Metal-binding</keyword>
<dbReference type="InterPro" id="IPR014905">
    <property type="entry name" value="HIRAN"/>
</dbReference>
<dbReference type="Pfam" id="PF08797">
    <property type="entry name" value="HIRAN"/>
    <property type="match status" value="1"/>
</dbReference>
<dbReference type="SMART" id="SM00910">
    <property type="entry name" value="HIRAN"/>
    <property type="match status" value="1"/>
</dbReference>
<evidence type="ECO:0000259" key="3">
    <source>
        <dbReference type="SMART" id="SM00910"/>
    </source>
</evidence>
<evidence type="ECO:0000313" key="5">
    <source>
        <dbReference type="Proteomes" id="UP000760472"/>
    </source>
</evidence>
<evidence type="ECO:0000256" key="1">
    <source>
        <dbReference type="ARBA" id="ARBA00022723"/>
    </source>
</evidence>